<protein>
    <submittedName>
        <fullName evidence="2">Uncharacterized protein</fullName>
    </submittedName>
</protein>
<feature type="compositionally biased region" description="Basic and acidic residues" evidence="1">
    <location>
        <begin position="334"/>
        <end position="343"/>
    </location>
</feature>
<dbReference type="EnsemblMetazoa" id="BGLB024855-RC">
    <property type="protein sequence ID" value="BGLB024855-PC"/>
    <property type="gene ID" value="BGLB024855"/>
</dbReference>
<name>A0A2C9KY55_BIOGL</name>
<accession>A0A2C9KY55</accession>
<feature type="region of interest" description="Disordered" evidence="1">
    <location>
        <begin position="33"/>
        <end position="54"/>
    </location>
</feature>
<dbReference type="EnsemblMetazoa" id="BGLB024855-RA">
    <property type="protein sequence ID" value="BGLB024855-PA"/>
    <property type="gene ID" value="BGLB024855"/>
</dbReference>
<feature type="compositionally biased region" description="Basic residues" evidence="1">
    <location>
        <begin position="36"/>
        <end position="52"/>
    </location>
</feature>
<evidence type="ECO:0000313" key="3">
    <source>
        <dbReference type="Proteomes" id="UP000076420"/>
    </source>
</evidence>
<feature type="region of interest" description="Disordered" evidence="1">
    <location>
        <begin position="112"/>
        <end position="133"/>
    </location>
</feature>
<dbReference type="EnsemblMetazoa" id="BGLB024855-RB">
    <property type="protein sequence ID" value="BGLB024855-PB"/>
    <property type="gene ID" value="BGLB024855"/>
</dbReference>
<evidence type="ECO:0000313" key="2">
    <source>
        <dbReference type="EnsemblMetazoa" id="BGLB024855-PA"/>
    </source>
</evidence>
<organism evidence="2 3">
    <name type="scientific">Biomphalaria glabrata</name>
    <name type="common">Bloodfluke planorb</name>
    <name type="synonym">Freshwater snail</name>
    <dbReference type="NCBI Taxonomy" id="6526"/>
    <lineage>
        <taxon>Eukaryota</taxon>
        <taxon>Metazoa</taxon>
        <taxon>Spiralia</taxon>
        <taxon>Lophotrochozoa</taxon>
        <taxon>Mollusca</taxon>
        <taxon>Gastropoda</taxon>
        <taxon>Heterobranchia</taxon>
        <taxon>Euthyneura</taxon>
        <taxon>Panpulmonata</taxon>
        <taxon>Hygrophila</taxon>
        <taxon>Lymnaeoidea</taxon>
        <taxon>Planorbidae</taxon>
        <taxon>Biomphalaria</taxon>
    </lineage>
</organism>
<dbReference type="RefSeq" id="XP_013067206.2">
    <property type="nucleotide sequence ID" value="XM_013211752.2"/>
</dbReference>
<dbReference type="VEuPathDB" id="VectorBase:BGLB024855"/>
<dbReference type="OrthoDB" id="6077771at2759"/>
<dbReference type="RefSeq" id="XP_013067205.2">
    <property type="nucleotide sequence ID" value="XM_013211751.2"/>
</dbReference>
<proteinExistence type="predicted"/>
<gene>
    <name evidence="2" type="primary">106055482</name>
</gene>
<dbReference type="AlphaFoldDB" id="A0A2C9KY55"/>
<dbReference type="VEuPathDB" id="VectorBase:BGLAX_030178"/>
<feature type="compositionally biased region" description="Polar residues" evidence="1">
    <location>
        <begin position="124"/>
        <end position="133"/>
    </location>
</feature>
<dbReference type="RefSeq" id="XP_013067203.2">
    <property type="nucleotide sequence ID" value="XM_013211749.2"/>
</dbReference>
<sequence>MQKVWTFAADFNILSFGIDLFWFFRIMTSHQNFSPHNRRSRKLPTAIRRNRNARPPSPCTTFYTYRNALQWMRGQRDVISRCIQLLQTYPNLIQDESMDRLWEFIEPLVPEEEKEAKSRETNSDMDISDNSGHSLRLTGRRVLQNTSTSVAKVPEKINDEINRSQILNENESKFQETAHRLQIISHRNDDSTDNDTFLHRAVIGALQEDFYVKVPRTSLTSSSSVSDSKRKYQIPGCDLCVYFFTESTLENPNCFLHLCTALSNFIPVVYVKRRNQHLQENLSNTVKRSGQGCSTMQELIDLYLGKVSKPAAGPGKKRLQGREKATAVSRRPSSARERNNEGRRGKRKHSPVSTDNELTRILSNGFNSAFEINELQISSSCDQLKQIISRTIGSNYMHMRSDLFSSHSDSGYANKISGLRHLHSRPHSHKPFMQNKTGTQGYLSSPERHLSGDSVQTLRESYDGFDANELGPLFRSSVRTVKLPPLEQQTTTYLLFDRNQNSGGPKRVEFPIQDLPEFLVESDLEPEDMELIESPIQFHEIDLSRKVNGRMTPESENSCSSWF</sequence>
<dbReference type="Proteomes" id="UP000076420">
    <property type="component" value="Unassembled WGS sequence"/>
</dbReference>
<reference evidence="2" key="1">
    <citation type="submission" date="2020-05" db="UniProtKB">
        <authorList>
            <consortium name="EnsemblMetazoa"/>
        </authorList>
    </citation>
    <scope>IDENTIFICATION</scope>
    <source>
        <strain evidence="2">BB02</strain>
    </source>
</reference>
<evidence type="ECO:0000256" key="1">
    <source>
        <dbReference type="SAM" id="MobiDB-lite"/>
    </source>
</evidence>
<dbReference type="KEGG" id="bgt:106055482"/>
<feature type="region of interest" description="Disordered" evidence="1">
    <location>
        <begin position="311"/>
        <end position="356"/>
    </location>
</feature>